<protein>
    <submittedName>
        <fullName evidence="2">Lycopene beta-cyclase CrtY</fullName>
        <ecNumber evidence="2">5.5.1.19</ecNumber>
    </submittedName>
</protein>
<comment type="similarity">
    <text evidence="1">Belongs to the lycopene cyclase family.</text>
</comment>
<dbReference type="InterPro" id="IPR008461">
    <property type="entry name" value="CrtY"/>
</dbReference>
<dbReference type="Proteomes" id="UP000805841">
    <property type="component" value="Unassembled WGS sequence"/>
</dbReference>
<dbReference type="InterPro" id="IPR010108">
    <property type="entry name" value="Lycopene_cyclase_b/e"/>
</dbReference>
<evidence type="ECO:0000313" key="3">
    <source>
        <dbReference type="Proteomes" id="UP000805841"/>
    </source>
</evidence>
<keyword evidence="2" id="KW-0413">Isomerase</keyword>
<dbReference type="InterPro" id="IPR036188">
    <property type="entry name" value="FAD/NAD-bd_sf"/>
</dbReference>
<comment type="caution">
    <text evidence="2">The sequence shown here is derived from an EMBL/GenBank/DDBJ whole genome shotgun (WGS) entry which is preliminary data.</text>
</comment>
<dbReference type="NCBIfam" id="TIGR01789">
    <property type="entry name" value="lycopene_cycl"/>
    <property type="match status" value="1"/>
</dbReference>
<dbReference type="NCBIfam" id="TIGR01790">
    <property type="entry name" value="carotene-cycl"/>
    <property type="match status" value="1"/>
</dbReference>
<accession>A0ABR7Z1N5</accession>
<dbReference type="RefSeq" id="WP_190420503.1">
    <property type="nucleotide sequence ID" value="NZ_JAAOCA010000012.1"/>
</dbReference>
<evidence type="ECO:0000256" key="1">
    <source>
        <dbReference type="ARBA" id="ARBA00006599"/>
    </source>
</evidence>
<evidence type="ECO:0000313" key="2">
    <source>
        <dbReference type="EMBL" id="MBD1599312.1"/>
    </source>
</evidence>
<dbReference type="EMBL" id="JAAOCA010000012">
    <property type="protein sequence ID" value="MBD1599312.1"/>
    <property type="molecule type" value="Genomic_DNA"/>
</dbReference>
<dbReference type="Pfam" id="PF05834">
    <property type="entry name" value="Lycopene_cycl"/>
    <property type="match status" value="1"/>
</dbReference>
<name>A0ABR7Z1N5_9PSED</name>
<dbReference type="GO" id="GO:0016853">
    <property type="term" value="F:isomerase activity"/>
    <property type="evidence" value="ECO:0007669"/>
    <property type="project" value="UniProtKB-KW"/>
</dbReference>
<gene>
    <name evidence="2" type="primary">crtY</name>
    <name evidence="2" type="ORF">HAQ05_11435</name>
</gene>
<dbReference type="SUPFAM" id="SSF51905">
    <property type="entry name" value="FAD/NAD(P)-binding domain"/>
    <property type="match status" value="1"/>
</dbReference>
<dbReference type="EC" id="5.5.1.19" evidence="2"/>
<sequence length="389" mass="43689">MSRGWDLILVGAGLANGLIAWRMRQLQPQRRVLLIEQGARPGGNHTWSFHEADLQPAQRQWLGPMVEHCWPGYTVRFPGLQRHLRGGYCSIGSAHFGQVLEATPGLQWLPHSVVTRISPDTVQLADGQTLAAAAVIDGRGALPSPHLQLAYQAFVGQEWQLPRPHGLRWPLLMDARVDQGEGYRFVYTLPLSADRLLIEDTHYVDTPWLDPQRLRENIGAYANDQGWQGGLLLREEHGCLPLTLSGQFDAFWASAQGVPHSGLRAGLFHSTTGYSLPCAVRLADEIARQTDLGHEHLFALVQGIARRHWRQQRFFRLLNRMLFLAGQPHDRWQVMQRFYGLPEGLIQRFYAGQPSMADKARLLMGKPPVPMGQALRAALKGSPQFKAQI</sequence>
<reference evidence="2 3" key="1">
    <citation type="journal article" date="2020" name="Insects">
        <title>Bacteria Belonging to Pseudomonas typographi sp. nov. from the Bark Beetle Ips typographus Have Genomic Potential to Aid in the Host Ecology.</title>
        <authorList>
            <person name="Peral-Aranega E."/>
            <person name="Saati-Santamaria Z."/>
            <person name="Kolarik M."/>
            <person name="Rivas R."/>
            <person name="Garcia-Fraile P."/>
        </authorList>
    </citation>
    <scope>NUCLEOTIDE SEQUENCE [LARGE SCALE GENOMIC DNA]</scope>
    <source>
        <strain evidence="2 3">CA3A</strain>
    </source>
</reference>
<keyword evidence="3" id="KW-1185">Reference proteome</keyword>
<organism evidence="2 3">
    <name type="scientific">Pseudomonas typographi</name>
    <dbReference type="NCBI Taxonomy" id="2715964"/>
    <lineage>
        <taxon>Bacteria</taxon>
        <taxon>Pseudomonadati</taxon>
        <taxon>Pseudomonadota</taxon>
        <taxon>Gammaproteobacteria</taxon>
        <taxon>Pseudomonadales</taxon>
        <taxon>Pseudomonadaceae</taxon>
        <taxon>Pseudomonas</taxon>
    </lineage>
</organism>
<proteinExistence type="inferred from homology"/>